<dbReference type="AlphaFoldDB" id="A0A165P5Z4"/>
<reference evidence="1 2" key="1">
    <citation type="journal article" date="2016" name="Mol. Biol. Evol.">
        <title>Comparative Genomics of Early-Diverging Mushroom-Forming Fungi Provides Insights into the Origins of Lignocellulose Decay Capabilities.</title>
        <authorList>
            <person name="Nagy L.G."/>
            <person name="Riley R."/>
            <person name="Tritt A."/>
            <person name="Adam C."/>
            <person name="Daum C."/>
            <person name="Floudas D."/>
            <person name="Sun H."/>
            <person name="Yadav J.S."/>
            <person name="Pangilinan J."/>
            <person name="Larsson K.H."/>
            <person name="Matsuura K."/>
            <person name="Barry K."/>
            <person name="Labutti K."/>
            <person name="Kuo R."/>
            <person name="Ohm R.A."/>
            <person name="Bhattacharya S.S."/>
            <person name="Shirouzu T."/>
            <person name="Yoshinaga Y."/>
            <person name="Martin F.M."/>
            <person name="Grigoriev I.V."/>
            <person name="Hibbett D.S."/>
        </authorList>
    </citation>
    <scope>NUCLEOTIDE SEQUENCE [LARGE SCALE GENOMIC DNA]</scope>
    <source>
        <strain evidence="1 2">L-15889</strain>
    </source>
</reference>
<evidence type="ECO:0000313" key="1">
    <source>
        <dbReference type="EMBL" id="KZT67803.1"/>
    </source>
</evidence>
<organism evidence="1 2">
    <name type="scientific">Daedalea quercina L-15889</name>
    <dbReference type="NCBI Taxonomy" id="1314783"/>
    <lineage>
        <taxon>Eukaryota</taxon>
        <taxon>Fungi</taxon>
        <taxon>Dikarya</taxon>
        <taxon>Basidiomycota</taxon>
        <taxon>Agaricomycotina</taxon>
        <taxon>Agaricomycetes</taxon>
        <taxon>Polyporales</taxon>
        <taxon>Fomitopsis</taxon>
    </lineage>
</organism>
<protein>
    <submittedName>
        <fullName evidence="1">Uncharacterized protein</fullName>
    </submittedName>
</protein>
<keyword evidence="2" id="KW-1185">Reference proteome</keyword>
<evidence type="ECO:0000313" key="2">
    <source>
        <dbReference type="Proteomes" id="UP000076727"/>
    </source>
</evidence>
<sequence length="170" mass="18999">MLLKGGHSTCYWYVSANLACDRQRRLPRSFLVDWSTDAASPGQCWCCWSSCNGERPALQPQRWSSVSPLHQLSWTSRQLRHPSIRILRGPIRLSYRHVIRRFGVTLGTPCISSSSLSSSSAMHATDGGLEDTSVRASRTVRKYVSNAPLSIGWVSSIGVSQHLERFYSSV</sequence>
<dbReference type="EMBL" id="KV429072">
    <property type="protein sequence ID" value="KZT67803.1"/>
    <property type="molecule type" value="Genomic_DNA"/>
</dbReference>
<dbReference type="Proteomes" id="UP000076727">
    <property type="component" value="Unassembled WGS sequence"/>
</dbReference>
<proteinExistence type="predicted"/>
<gene>
    <name evidence="1" type="ORF">DAEQUDRAFT_371345</name>
</gene>
<name>A0A165P5Z4_9APHY</name>
<accession>A0A165P5Z4</accession>